<dbReference type="InterPro" id="IPR036663">
    <property type="entry name" value="Fumarylacetoacetase_C_sf"/>
</dbReference>
<accession>A0A8J7RP59</accession>
<name>A0A8J7RP59_9BACT</name>
<dbReference type="Pfam" id="PF01557">
    <property type="entry name" value="FAA_hydrolase"/>
    <property type="match status" value="1"/>
</dbReference>
<evidence type="ECO:0000256" key="1">
    <source>
        <dbReference type="ARBA" id="ARBA00022723"/>
    </source>
</evidence>
<keyword evidence="4" id="KW-1185">Reference proteome</keyword>
<evidence type="ECO:0000259" key="2">
    <source>
        <dbReference type="Pfam" id="PF01557"/>
    </source>
</evidence>
<gene>
    <name evidence="3" type="ORF">NATSA_13180</name>
</gene>
<protein>
    <submittedName>
        <fullName evidence="3">Fumarylacetoacetate hydrolase family protein</fullName>
    </submittedName>
</protein>
<dbReference type="RefSeq" id="WP_210513078.1">
    <property type="nucleotide sequence ID" value="NZ_JAFIDN010000012.1"/>
</dbReference>
<sequence length="220" mass="23847">MNTDSLPGLPDLQPGNIFCIGRNYAAHARELNNPVPERPVIFTKSSSSLCYDGNVVIPAFVKEPHYETEVVAAISREGKNIPAGEALQHIAGYAVGIDVTARDIQTELKEKSHPWFLAKSLDTFAPVSSFVSAAEIADPNNISFSLEVNGERRQTGDTSLMLFPIDLLIATLSKYVTLKPGDLIFTGTPEGVGQLHPGDHLHAELQQGLITLDVIIAFEN</sequence>
<dbReference type="EMBL" id="JAFIDN010000012">
    <property type="protein sequence ID" value="MBP3193623.1"/>
    <property type="molecule type" value="Genomic_DNA"/>
</dbReference>
<evidence type="ECO:0000313" key="4">
    <source>
        <dbReference type="Proteomes" id="UP000673975"/>
    </source>
</evidence>
<organism evidence="3 4">
    <name type="scientific">Natronogracilivirga saccharolytica</name>
    <dbReference type="NCBI Taxonomy" id="2812953"/>
    <lineage>
        <taxon>Bacteria</taxon>
        <taxon>Pseudomonadati</taxon>
        <taxon>Balneolota</taxon>
        <taxon>Balneolia</taxon>
        <taxon>Balneolales</taxon>
        <taxon>Cyclonatronaceae</taxon>
        <taxon>Natronogracilivirga</taxon>
    </lineage>
</organism>
<dbReference type="InterPro" id="IPR011234">
    <property type="entry name" value="Fumarylacetoacetase-like_C"/>
</dbReference>
<comment type="caution">
    <text evidence="3">The sequence shown here is derived from an EMBL/GenBank/DDBJ whole genome shotgun (WGS) entry which is preliminary data.</text>
</comment>
<keyword evidence="3" id="KW-0378">Hydrolase</keyword>
<dbReference type="PANTHER" id="PTHR11820:SF7">
    <property type="entry name" value="ACYLPYRUVASE FAHD1, MITOCHONDRIAL"/>
    <property type="match status" value="1"/>
</dbReference>
<reference evidence="3" key="1">
    <citation type="submission" date="2021-02" db="EMBL/GenBank/DDBJ databases">
        <title>Natronogracilivirga saccharolytica gen. nov. sp. nov. a new anaerobic, haloalkiliphilic carbohydrate-fermenting bacterium from soda lake and proposing of Cyclonatronumiaceae fam. nov. in the phylum Balneolaeota.</title>
        <authorList>
            <person name="Zhilina T.N."/>
            <person name="Sorokin D.Y."/>
            <person name="Zavarzina D.G."/>
            <person name="Toshchakov S.V."/>
            <person name="Kublanov I.V."/>
        </authorList>
    </citation>
    <scope>NUCLEOTIDE SEQUENCE</scope>
    <source>
        <strain evidence="3">Z-1702</strain>
    </source>
</reference>
<dbReference type="GO" id="GO:0046872">
    <property type="term" value="F:metal ion binding"/>
    <property type="evidence" value="ECO:0007669"/>
    <property type="project" value="UniProtKB-KW"/>
</dbReference>
<feature type="domain" description="Fumarylacetoacetase-like C-terminal" evidence="2">
    <location>
        <begin position="17"/>
        <end position="207"/>
    </location>
</feature>
<dbReference type="SUPFAM" id="SSF56529">
    <property type="entry name" value="FAH"/>
    <property type="match status" value="1"/>
</dbReference>
<dbReference type="AlphaFoldDB" id="A0A8J7RP59"/>
<keyword evidence="1" id="KW-0479">Metal-binding</keyword>
<dbReference type="GO" id="GO:0018773">
    <property type="term" value="F:acetylpyruvate hydrolase activity"/>
    <property type="evidence" value="ECO:0007669"/>
    <property type="project" value="TreeGrafter"/>
</dbReference>
<proteinExistence type="predicted"/>
<dbReference type="Gene3D" id="3.90.850.10">
    <property type="entry name" value="Fumarylacetoacetase-like, C-terminal domain"/>
    <property type="match status" value="1"/>
</dbReference>
<evidence type="ECO:0000313" key="3">
    <source>
        <dbReference type="EMBL" id="MBP3193623.1"/>
    </source>
</evidence>
<dbReference type="Proteomes" id="UP000673975">
    <property type="component" value="Unassembled WGS sequence"/>
</dbReference>
<dbReference type="PANTHER" id="PTHR11820">
    <property type="entry name" value="ACYLPYRUVASE"/>
    <property type="match status" value="1"/>
</dbReference>